<evidence type="ECO:0000313" key="1">
    <source>
        <dbReference type="EMBL" id="KAK2184616.1"/>
    </source>
</evidence>
<protein>
    <submittedName>
        <fullName evidence="1">Uncharacterized protein</fullName>
    </submittedName>
</protein>
<sequence length="175" mass="20686">MGKYGIGKRKSNGELIVMKTMFKQKDERKTTCSRHWHMIDFIITRCRDKMDIHSTRAMRGANCWTDHQMLRSKMAFRIRQKHNRQRTMELQRAANRNDMKRFYNVLEEVWGPQKKGPIHLKSTYGMGTFSNSKRVVARRSEHFQKLLNVPGDVDHKALDNILSALPRQALMRFHG</sequence>
<proteinExistence type="predicted"/>
<reference evidence="1" key="1">
    <citation type="journal article" date="2023" name="Mol. Biol. Evol.">
        <title>Third-Generation Sequencing Reveals the Adaptive Role of the Epigenome in Three Deep-Sea Polychaetes.</title>
        <authorList>
            <person name="Perez M."/>
            <person name="Aroh O."/>
            <person name="Sun Y."/>
            <person name="Lan Y."/>
            <person name="Juniper S.K."/>
            <person name="Young C.R."/>
            <person name="Angers B."/>
            <person name="Qian P.Y."/>
        </authorList>
    </citation>
    <scope>NUCLEOTIDE SEQUENCE</scope>
    <source>
        <strain evidence="1">R07B-5</strain>
    </source>
</reference>
<organism evidence="1 2">
    <name type="scientific">Ridgeia piscesae</name>
    <name type="common">Tubeworm</name>
    <dbReference type="NCBI Taxonomy" id="27915"/>
    <lineage>
        <taxon>Eukaryota</taxon>
        <taxon>Metazoa</taxon>
        <taxon>Spiralia</taxon>
        <taxon>Lophotrochozoa</taxon>
        <taxon>Annelida</taxon>
        <taxon>Polychaeta</taxon>
        <taxon>Sedentaria</taxon>
        <taxon>Canalipalpata</taxon>
        <taxon>Sabellida</taxon>
        <taxon>Siboglinidae</taxon>
        <taxon>Ridgeia</taxon>
    </lineage>
</organism>
<dbReference type="AlphaFoldDB" id="A0AAD9NY72"/>
<accession>A0AAD9NY72</accession>
<keyword evidence="2" id="KW-1185">Reference proteome</keyword>
<dbReference type="EMBL" id="JAODUO010000259">
    <property type="protein sequence ID" value="KAK2184616.1"/>
    <property type="molecule type" value="Genomic_DNA"/>
</dbReference>
<dbReference type="Proteomes" id="UP001209878">
    <property type="component" value="Unassembled WGS sequence"/>
</dbReference>
<evidence type="ECO:0000313" key="2">
    <source>
        <dbReference type="Proteomes" id="UP001209878"/>
    </source>
</evidence>
<comment type="caution">
    <text evidence="1">The sequence shown here is derived from an EMBL/GenBank/DDBJ whole genome shotgun (WGS) entry which is preliminary data.</text>
</comment>
<name>A0AAD9NY72_RIDPI</name>
<gene>
    <name evidence="1" type="ORF">NP493_258g05004</name>
</gene>